<dbReference type="GO" id="GO:0000155">
    <property type="term" value="F:phosphorelay sensor kinase activity"/>
    <property type="evidence" value="ECO:0007669"/>
    <property type="project" value="InterPro"/>
</dbReference>
<sequence length="696" mass="71846">MTPSETPAPRPPRGVQPGTGSMNGASTMFPNRWITAGATAAWMAFFLLPEPRLAWLAVPACVLAMLVMPERPIVATAIVLASSGLMAIDGRPFGDVELLLPTFASLNWLGRSGRPIPIGIVAVAGFTLTSMLRPSLWLSALLSAGTVYGIAWGFGVLVHRRAVAAAAAVRVAEQAAAVDIEELATASAAGERRRLAKSTVGDLQASLASIARLARSAREWPELEWLSAIRRAADEALVALHADLATLTGDRARRSSVAAAPTGSAAPTHEDAPPTAPSPAGATAARRARALHRAAPLARRVAVGAAFALGGSVAMLVGTELLGGDWTRFAYALLAALLPLAAVAARRTPLVAAGLAATAFIGAALDMPHAPEALVPTGVALLTLCWRLASAIDPRRPWRDGWRTYLALGVTVASGVVLGVQHGRSSAGFIVLAALLTLFGAHAWAERDHVTQAEEARAARLLAHAATARLEAERNERRGMARELHDVVSHAIVGISLQAQAAAGASRAGRRAALDAIADVAAASSRELGGFAEQLRPDTSARSIAELARTGRSLGLEMRIDEGRIAPDPLAVRIVRECLTNAARYAAGATVDVRVAASDGMLEVSVRNGPASSTALIPLRPGRGSGLAGLRDEVTGRGGTFEAGPDASGFLVVARYPALDTPAPPPAEPPPPPRFPASPGPIPASPASPASPEEDA</sequence>
<evidence type="ECO:0000256" key="6">
    <source>
        <dbReference type="ARBA" id="ARBA00022777"/>
    </source>
</evidence>
<feature type="transmembrane region" description="Helical" evidence="10">
    <location>
        <begin position="138"/>
        <end position="158"/>
    </location>
</feature>
<dbReference type="GO" id="GO:0005524">
    <property type="term" value="F:ATP binding"/>
    <property type="evidence" value="ECO:0007669"/>
    <property type="project" value="UniProtKB-KW"/>
</dbReference>
<dbReference type="Gene3D" id="3.30.565.10">
    <property type="entry name" value="Histidine kinase-like ATPase, C-terminal domain"/>
    <property type="match status" value="1"/>
</dbReference>
<evidence type="ECO:0000256" key="5">
    <source>
        <dbReference type="ARBA" id="ARBA00022741"/>
    </source>
</evidence>
<feature type="compositionally biased region" description="Low complexity" evidence="9">
    <location>
        <begin position="687"/>
        <end position="696"/>
    </location>
</feature>
<evidence type="ECO:0000256" key="3">
    <source>
        <dbReference type="ARBA" id="ARBA00022553"/>
    </source>
</evidence>
<keyword evidence="13" id="KW-1185">Reference proteome</keyword>
<evidence type="ECO:0000259" key="11">
    <source>
        <dbReference type="Pfam" id="PF07730"/>
    </source>
</evidence>
<feature type="transmembrane region" description="Helical" evidence="10">
    <location>
        <begin position="329"/>
        <end position="345"/>
    </location>
</feature>
<dbReference type="OrthoDB" id="227596at2"/>
<dbReference type="AlphaFoldDB" id="A0A6H9WQ80"/>
<reference evidence="12 13" key="1">
    <citation type="submission" date="2019-09" db="EMBL/GenBank/DDBJ databases">
        <title>Phylogeny of genus Pseudoclavibacter and closely related genus.</title>
        <authorList>
            <person name="Li Y."/>
        </authorList>
    </citation>
    <scope>NUCLEOTIDE SEQUENCE [LARGE SCALE GENOMIC DNA]</scope>
    <source>
        <strain evidence="12 13">EGI 60007</strain>
    </source>
</reference>
<keyword evidence="7" id="KW-0067">ATP-binding</keyword>
<name>A0A6H9WQ80_9MICO</name>
<evidence type="ECO:0000313" key="13">
    <source>
        <dbReference type="Proteomes" id="UP000431744"/>
    </source>
</evidence>
<evidence type="ECO:0000256" key="2">
    <source>
        <dbReference type="ARBA" id="ARBA00012438"/>
    </source>
</evidence>
<dbReference type="PANTHER" id="PTHR24421">
    <property type="entry name" value="NITRATE/NITRITE SENSOR PROTEIN NARX-RELATED"/>
    <property type="match status" value="1"/>
</dbReference>
<feature type="region of interest" description="Disordered" evidence="9">
    <location>
        <begin position="256"/>
        <end position="283"/>
    </location>
</feature>
<feature type="compositionally biased region" description="Pro residues" evidence="9">
    <location>
        <begin position="662"/>
        <end position="686"/>
    </location>
</feature>
<proteinExistence type="predicted"/>
<feature type="domain" description="Signal transduction histidine kinase subgroup 3 dimerisation and phosphoacceptor" evidence="11">
    <location>
        <begin position="476"/>
        <end position="539"/>
    </location>
</feature>
<dbReference type="RefSeq" id="WP_158029446.1">
    <property type="nucleotide sequence ID" value="NZ_BMHG01000001.1"/>
</dbReference>
<dbReference type="InterPro" id="IPR050482">
    <property type="entry name" value="Sensor_HK_TwoCompSys"/>
</dbReference>
<feature type="transmembrane region" description="Helical" evidence="10">
    <location>
        <begin position="402"/>
        <end position="420"/>
    </location>
</feature>
<evidence type="ECO:0000313" key="12">
    <source>
        <dbReference type="EMBL" id="KAB1648251.1"/>
    </source>
</evidence>
<feature type="region of interest" description="Disordered" evidence="9">
    <location>
        <begin position="658"/>
        <end position="696"/>
    </location>
</feature>
<feature type="transmembrane region" description="Helical" evidence="10">
    <location>
        <begin position="297"/>
        <end position="317"/>
    </location>
</feature>
<evidence type="ECO:0000256" key="8">
    <source>
        <dbReference type="ARBA" id="ARBA00023012"/>
    </source>
</evidence>
<feature type="compositionally biased region" description="Pro residues" evidence="9">
    <location>
        <begin position="1"/>
        <end position="14"/>
    </location>
</feature>
<dbReference type="EC" id="2.7.13.3" evidence="2"/>
<dbReference type="CDD" id="cd16917">
    <property type="entry name" value="HATPase_UhpB-NarQ-NarX-like"/>
    <property type="match status" value="1"/>
</dbReference>
<comment type="caution">
    <text evidence="12">The sequence shown here is derived from an EMBL/GenBank/DDBJ whole genome shotgun (WGS) entry which is preliminary data.</text>
</comment>
<keyword evidence="8" id="KW-0902">Two-component regulatory system</keyword>
<organism evidence="12 13">
    <name type="scientific">Pseudoclavibacter endophyticus</name>
    <dbReference type="NCBI Taxonomy" id="1778590"/>
    <lineage>
        <taxon>Bacteria</taxon>
        <taxon>Bacillati</taxon>
        <taxon>Actinomycetota</taxon>
        <taxon>Actinomycetes</taxon>
        <taxon>Micrococcales</taxon>
        <taxon>Microbacteriaceae</taxon>
        <taxon>Pseudoclavibacter</taxon>
    </lineage>
</organism>
<protein>
    <recommendedName>
        <fullName evidence="2">histidine kinase</fullName>
        <ecNumber evidence="2">2.7.13.3</ecNumber>
    </recommendedName>
</protein>
<dbReference type="Proteomes" id="UP000431744">
    <property type="component" value="Unassembled WGS sequence"/>
</dbReference>
<evidence type="ECO:0000256" key="7">
    <source>
        <dbReference type="ARBA" id="ARBA00022840"/>
    </source>
</evidence>
<evidence type="ECO:0000256" key="4">
    <source>
        <dbReference type="ARBA" id="ARBA00022679"/>
    </source>
</evidence>
<dbReference type="InterPro" id="IPR011712">
    <property type="entry name" value="Sig_transdc_His_kin_sub3_dim/P"/>
</dbReference>
<dbReference type="GO" id="GO:0016020">
    <property type="term" value="C:membrane"/>
    <property type="evidence" value="ECO:0007669"/>
    <property type="project" value="InterPro"/>
</dbReference>
<keyword evidence="5" id="KW-0547">Nucleotide-binding</keyword>
<dbReference type="Pfam" id="PF07730">
    <property type="entry name" value="HisKA_3"/>
    <property type="match status" value="1"/>
</dbReference>
<gene>
    <name evidence="12" type="ORF">F8O04_11095</name>
</gene>
<evidence type="ECO:0000256" key="1">
    <source>
        <dbReference type="ARBA" id="ARBA00000085"/>
    </source>
</evidence>
<feature type="region of interest" description="Disordered" evidence="9">
    <location>
        <begin position="1"/>
        <end position="22"/>
    </location>
</feature>
<keyword evidence="10" id="KW-0812">Transmembrane</keyword>
<evidence type="ECO:0000256" key="9">
    <source>
        <dbReference type="SAM" id="MobiDB-lite"/>
    </source>
</evidence>
<feature type="transmembrane region" description="Helical" evidence="10">
    <location>
        <begin position="350"/>
        <end position="367"/>
    </location>
</feature>
<keyword evidence="3" id="KW-0597">Phosphoprotein</keyword>
<dbReference type="GO" id="GO:0046983">
    <property type="term" value="F:protein dimerization activity"/>
    <property type="evidence" value="ECO:0007669"/>
    <property type="project" value="InterPro"/>
</dbReference>
<dbReference type="EMBL" id="WBJY01000002">
    <property type="protein sequence ID" value="KAB1648251.1"/>
    <property type="molecule type" value="Genomic_DNA"/>
</dbReference>
<accession>A0A6H9WQ80</accession>
<evidence type="ECO:0000256" key="10">
    <source>
        <dbReference type="SAM" id="Phobius"/>
    </source>
</evidence>
<keyword evidence="10" id="KW-0472">Membrane</keyword>
<dbReference type="PANTHER" id="PTHR24421:SF10">
    <property type="entry name" value="NITRATE_NITRITE SENSOR PROTEIN NARQ"/>
    <property type="match status" value="1"/>
</dbReference>
<dbReference type="InterPro" id="IPR036890">
    <property type="entry name" value="HATPase_C_sf"/>
</dbReference>
<keyword evidence="6" id="KW-0418">Kinase</keyword>
<keyword evidence="10" id="KW-1133">Transmembrane helix</keyword>
<dbReference type="SUPFAM" id="SSF55874">
    <property type="entry name" value="ATPase domain of HSP90 chaperone/DNA topoisomerase II/histidine kinase"/>
    <property type="match status" value="1"/>
</dbReference>
<feature type="transmembrane region" description="Helical" evidence="10">
    <location>
        <begin position="426"/>
        <end position="445"/>
    </location>
</feature>
<keyword evidence="4" id="KW-0808">Transferase</keyword>
<comment type="catalytic activity">
    <reaction evidence="1">
        <text>ATP + protein L-histidine = ADP + protein N-phospho-L-histidine.</text>
        <dbReference type="EC" id="2.7.13.3"/>
    </reaction>
</comment>